<dbReference type="PANTHER" id="PTHR36057:SF1">
    <property type="entry name" value="LIPOPROTEIN LIPID ATTACHMENT SITE-LIKE PROTEIN, PUTATIVE (DUF1223)-RELATED"/>
    <property type="match status" value="1"/>
</dbReference>
<evidence type="ECO:0000256" key="1">
    <source>
        <dbReference type="SAM" id="SignalP"/>
    </source>
</evidence>
<evidence type="ECO:0000313" key="2">
    <source>
        <dbReference type="EMBL" id="AWM76365.1"/>
    </source>
</evidence>
<dbReference type="InterPro" id="IPR036249">
    <property type="entry name" value="Thioredoxin-like_sf"/>
</dbReference>
<dbReference type="InterPro" id="IPR010634">
    <property type="entry name" value="DUF1223"/>
</dbReference>
<dbReference type="Pfam" id="PF06764">
    <property type="entry name" value="DUF1223"/>
    <property type="match status" value="1"/>
</dbReference>
<keyword evidence="3" id="KW-1185">Reference proteome</keyword>
<keyword evidence="1" id="KW-0732">Signal</keyword>
<gene>
    <name evidence="2" type="ORF">HYN04_00465</name>
</gene>
<dbReference type="Proteomes" id="UP000247763">
    <property type="component" value="Chromosome"/>
</dbReference>
<name>A0A2Z3HNP4_9CAUL</name>
<dbReference type="RefSeq" id="WP_110448934.1">
    <property type="nucleotide sequence ID" value="NZ_CP029479.1"/>
</dbReference>
<dbReference type="SUPFAM" id="SSF52833">
    <property type="entry name" value="Thioredoxin-like"/>
    <property type="match status" value="1"/>
</dbReference>
<proteinExistence type="predicted"/>
<feature type="chain" id="PRO_5016232651" evidence="1">
    <location>
        <begin position="20"/>
        <end position="232"/>
    </location>
</feature>
<accession>A0A2Z3HNP4</accession>
<reference evidence="3" key="1">
    <citation type="submission" date="2018-05" db="EMBL/GenBank/DDBJ databases">
        <title>Genome sequencing of Phenylobacterium sp. HYN0004.</title>
        <authorList>
            <person name="Yi H."/>
            <person name="Baek C."/>
        </authorList>
    </citation>
    <scope>NUCLEOTIDE SEQUENCE [LARGE SCALE GENOMIC DNA]</scope>
    <source>
        <strain evidence="3">HYN0004</strain>
    </source>
</reference>
<organism evidence="2 3">
    <name type="scientific">Phenylobacterium parvum</name>
    <dbReference type="NCBI Taxonomy" id="2201350"/>
    <lineage>
        <taxon>Bacteria</taxon>
        <taxon>Pseudomonadati</taxon>
        <taxon>Pseudomonadota</taxon>
        <taxon>Alphaproteobacteria</taxon>
        <taxon>Caulobacterales</taxon>
        <taxon>Caulobacteraceae</taxon>
        <taxon>Phenylobacterium</taxon>
    </lineage>
</organism>
<dbReference type="PANTHER" id="PTHR36057">
    <property type="match status" value="1"/>
</dbReference>
<evidence type="ECO:0000313" key="3">
    <source>
        <dbReference type="Proteomes" id="UP000247763"/>
    </source>
</evidence>
<sequence>MRGALIACLLFLAPLAAQAATRAPVIVELYTAQGCAPCNDSGKVMEGLAGRRDVLPLTFSVDYWDYLGWTDTLARPEFVTRQKTYVSRFELEDPYTPQVVVGGRGQAGALEAERLDALVARAAQAPAGPRVSLTATRASVAQGTSPKGGAEVWMVRYDPRPRSVQVRRGDNRGETVVAVNAVRELRRLGSWRGRGLTWTLPEATEPGLVTVVIVQAPRGGRILSAASRRPST</sequence>
<protein>
    <submittedName>
        <fullName evidence="2">DUF1223 domain-containing protein</fullName>
    </submittedName>
</protein>
<dbReference type="KEGG" id="phb:HYN04_00465"/>
<dbReference type="AlphaFoldDB" id="A0A2Z3HNP4"/>
<feature type="signal peptide" evidence="1">
    <location>
        <begin position="1"/>
        <end position="19"/>
    </location>
</feature>
<dbReference type="OrthoDB" id="9808254at2"/>
<dbReference type="EMBL" id="CP029479">
    <property type="protein sequence ID" value="AWM76365.1"/>
    <property type="molecule type" value="Genomic_DNA"/>
</dbReference>